<name>A0A6P3FSF1_OCTDE</name>
<dbReference type="SMART" id="SM01373">
    <property type="entry name" value="MAGE"/>
    <property type="match status" value="1"/>
</dbReference>
<evidence type="ECO:0000313" key="3">
    <source>
        <dbReference type="RefSeq" id="XP_004643725.1"/>
    </source>
</evidence>
<dbReference type="GO" id="GO:0005634">
    <property type="term" value="C:nucleus"/>
    <property type="evidence" value="ECO:0007669"/>
    <property type="project" value="TreeGrafter"/>
</dbReference>
<sequence>MASNQWSQSSEFSCKQEEEDLCNSEDVLVRQILRLVFLDDKIAKLLPILLLKFQKKEPITKAEILNVVDEDYHVYFPLIVSLVCECMCLSFGIDVKEVDPPGHTYVLIPLLGLTYNGILVNDQVISKINLLIVILTTIFLKDNHASEEDIRRVLRTRERLPQSKYIAIGEPWKFITQDLVQEGYIEYRQVPNRNRARYEFLWGPRAHAETTKMKVLEHLAKVNRRDPRSYTRLYEKAVRDDLQDAMLE</sequence>
<dbReference type="RefSeq" id="XP_004643725.1">
    <property type="nucleotide sequence ID" value="XM_004643668.1"/>
</dbReference>
<dbReference type="GO" id="GO:0000122">
    <property type="term" value="P:negative regulation of transcription by RNA polymerase II"/>
    <property type="evidence" value="ECO:0007669"/>
    <property type="project" value="TreeGrafter"/>
</dbReference>
<proteinExistence type="predicted"/>
<dbReference type="Pfam" id="PF01454">
    <property type="entry name" value="MAGE"/>
    <property type="match status" value="1"/>
</dbReference>
<organism evidence="2 3">
    <name type="scientific">Octodon degus</name>
    <name type="common">Degu</name>
    <name type="synonym">Sciurus degus</name>
    <dbReference type="NCBI Taxonomy" id="10160"/>
    <lineage>
        <taxon>Eukaryota</taxon>
        <taxon>Metazoa</taxon>
        <taxon>Chordata</taxon>
        <taxon>Craniata</taxon>
        <taxon>Vertebrata</taxon>
        <taxon>Euteleostomi</taxon>
        <taxon>Mammalia</taxon>
        <taxon>Eutheria</taxon>
        <taxon>Euarchontoglires</taxon>
        <taxon>Glires</taxon>
        <taxon>Rodentia</taxon>
        <taxon>Hystricomorpha</taxon>
        <taxon>Octodontidae</taxon>
        <taxon>Octodon</taxon>
    </lineage>
</organism>
<dbReference type="Proteomes" id="UP000515203">
    <property type="component" value="Unplaced"/>
</dbReference>
<dbReference type="InterPro" id="IPR037445">
    <property type="entry name" value="MAGE"/>
</dbReference>
<evidence type="ECO:0000313" key="2">
    <source>
        <dbReference type="Proteomes" id="UP000515203"/>
    </source>
</evidence>
<dbReference type="InterPro" id="IPR002190">
    <property type="entry name" value="MHD_dom"/>
</dbReference>
<gene>
    <name evidence="3" type="primary">LOC101576438</name>
</gene>
<keyword evidence="2" id="KW-1185">Reference proteome</keyword>
<evidence type="ECO:0000259" key="1">
    <source>
        <dbReference type="PROSITE" id="PS50838"/>
    </source>
</evidence>
<dbReference type="AlphaFoldDB" id="A0A6P3FSF1"/>
<dbReference type="InterPro" id="IPR041898">
    <property type="entry name" value="MAGE_WH1"/>
</dbReference>
<dbReference type="OrthoDB" id="205198at2759"/>
<protein>
    <submittedName>
        <fullName evidence="3">Melanoma-associated antigen 10-like</fullName>
    </submittedName>
</protein>
<dbReference type="InParanoid" id="A0A6P3FSF1"/>
<feature type="domain" description="MAGE" evidence="1">
    <location>
        <begin position="38"/>
        <end position="237"/>
    </location>
</feature>
<dbReference type="PANTHER" id="PTHR11736:SF153">
    <property type="entry name" value="MELANOMA-ASSOCIATED ANTIGEN 10"/>
    <property type="match status" value="1"/>
</dbReference>
<reference evidence="3" key="1">
    <citation type="submission" date="2025-08" db="UniProtKB">
        <authorList>
            <consortium name="RefSeq"/>
        </authorList>
    </citation>
    <scope>IDENTIFICATION</scope>
</reference>
<dbReference type="Gene3D" id="1.10.10.1200">
    <property type="entry name" value="MAGE homology domain, winged helix WH1 motif"/>
    <property type="match status" value="1"/>
</dbReference>
<dbReference type="PANTHER" id="PTHR11736">
    <property type="entry name" value="MELANOMA-ASSOCIATED ANTIGEN MAGE ANTIGEN"/>
    <property type="match status" value="1"/>
</dbReference>
<dbReference type="FunFam" id="1.10.10.1210:FF:000001">
    <property type="entry name" value="melanoma-associated antigen D1"/>
    <property type="match status" value="1"/>
</dbReference>
<dbReference type="InterPro" id="IPR041899">
    <property type="entry name" value="MAGE_WH2"/>
</dbReference>
<dbReference type="PROSITE" id="PS50838">
    <property type="entry name" value="MAGE"/>
    <property type="match status" value="1"/>
</dbReference>
<accession>A0A6P3FSF1</accession>
<dbReference type="Gene3D" id="1.10.10.1210">
    <property type="entry name" value="MAGE homology domain, winged helix WH2 motif"/>
    <property type="match status" value="1"/>
</dbReference>
<dbReference type="GeneID" id="101576438"/>